<dbReference type="Gene3D" id="2.130.10.10">
    <property type="entry name" value="YVTN repeat-like/Quinoprotein amine dehydrogenase"/>
    <property type="match status" value="2"/>
</dbReference>
<dbReference type="SUPFAM" id="SSF50939">
    <property type="entry name" value="Sialidases"/>
    <property type="match status" value="1"/>
</dbReference>
<dbReference type="InterPro" id="IPR036278">
    <property type="entry name" value="Sialidase_sf"/>
</dbReference>
<gene>
    <name evidence="1" type="ORF">METZ01_LOCUS277266</name>
</gene>
<accession>A0A382KM57</accession>
<sequence>SSGKIGLDVSRSNPDVLVAHYEHGTQIPQFIGQGQDREPNPEYDDMEILGSGIYRSEDGGESWAYVNRFYNRPFYYNHLWLDPNDDEIVYSLTSSMRVSRDGGHTLESMPRGGGGGHCYHAMWIDPHDSNRFWVGSDGGLNLTFDQGQNYLDFKNINVTQYYAVGVDMSDPYNVCGGLQDAGSSCGPSLTRSGGIYTNDWVSVGGGDGFYVQIDPTDPDILYSESQGGSVSRVDLRTGQRVSIRPRENNVANYSDYITPEIEESMRERGWGNNPFRFNWSSPILLSAHNPRTIYFGGNHLFKSIDRGDTWMIASPDLSDNDPEKTRRVTGGLTQDVTGAENHGTIITISESPLDQETLWTGTDDGNVQVTQDGGATWRDVTDNINMPLDTWISRVESSGFDSGTAYVAGDGHRAADFR</sequence>
<evidence type="ECO:0008006" key="2">
    <source>
        <dbReference type="Google" id="ProtNLM"/>
    </source>
</evidence>
<feature type="non-terminal residue" evidence="1">
    <location>
        <position position="1"/>
    </location>
</feature>
<reference evidence="1" key="1">
    <citation type="submission" date="2018-05" db="EMBL/GenBank/DDBJ databases">
        <authorList>
            <person name="Lanie J.A."/>
            <person name="Ng W.-L."/>
            <person name="Kazmierczak K.M."/>
            <person name="Andrzejewski T.M."/>
            <person name="Davidsen T.M."/>
            <person name="Wayne K.J."/>
            <person name="Tettelin H."/>
            <person name="Glass J.I."/>
            <person name="Rusch D."/>
            <person name="Podicherti R."/>
            <person name="Tsui H.-C.T."/>
            <person name="Winkler M.E."/>
        </authorList>
    </citation>
    <scope>NUCLEOTIDE SEQUENCE</scope>
</reference>
<protein>
    <recommendedName>
        <fullName evidence="2">Sortilin N-terminal domain-containing protein</fullName>
    </recommendedName>
</protein>
<dbReference type="InterPro" id="IPR015943">
    <property type="entry name" value="WD40/YVTN_repeat-like_dom_sf"/>
</dbReference>
<organism evidence="1">
    <name type="scientific">marine metagenome</name>
    <dbReference type="NCBI Taxonomy" id="408172"/>
    <lineage>
        <taxon>unclassified sequences</taxon>
        <taxon>metagenomes</taxon>
        <taxon>ecological metagenomes</taxon>
    </lineage>
</organism>
<proteinExistence type="predicted"/>
<evidence type="ECO:0000313" key="1">
    <source>
        <dbReference type="EMBL" id="SVC24412.1"/>
    </source>
</evidence>
<name>A0A382KM57_9ZZZZ</name>
<feature type="non-terminal residue" evidence="1">
    <location>
        <position position="418"/>
    </location>
</feature>
<dbReference type="AlphaFoldDB" id="A0A382KM57"/>
<dbReference type="SUPFAM" id="SSF110296">
    <property type="entry name" value="Oligoxyloglucan reducing end-specific cellobiohydrolase"/>
    <property type="match status" value="1"/>
</dbReference>
<dbReference type="EMBL" id="UINC01080973">
    <property type="protein sequence ID" value="SVC24412.1"/>
    <property type="molecule type" value="Genomic_DNA"/>
</dbReference>